<comment type="caution">
    <text evidence="1">The sequence shown here is derived from an EMBL/GenBank/DDBJ whole genome shotgun (WGS) entry which is preliminary data.</text>
</comment>
<proteinExistence type="predicted"/>
<sequence length="320" mass="35635">MAAARELVSGVVEPTEGGFVVDFAAARLAGYFYWARYKRCWDSAAEIKAIRLFRLLDEHAPDRLDAQIRKKLGWGIEADSPLDAAHSAARYFEATQERWALDNAIDQFERSFAGPPAEDSEPHIDLQNYSVALSFRARLDHDADDQKRAVEIGLKAVALTPQEELRPFVLGNVVHSMLDLATVFGDRQHVDLAVRMARWTLTVAVDREEGLDMAHSHLGSALKARAQDTGSATDLDEAVEALAMAVKLSQTDDQPIAFRVTNFAETLGIRARNTGALDDLHVAVEIQRTAVELTPIQHKDFDNVQHVMISLLQQRFRLVP</sequence>
<organism evidence="1 2">
    <name type="scientific">Kibdelosporangium lantanae</name>
    <dbReference type="NCBI Taxonomy" id="1497396"/>
    <lineage>
        <taxon>Bacteria</taxon>
        <taxon>Bacillati</taxon>
        <taxon>Actinomycetota</taxon>
        <taxon>Actinomycetes</taxon>
        <taxon>Pseudonocardiales</taxon>
        <taxon>Pseudonocardiaceae</taxon>
        <taxon>Kibdelosporangium</taxon>
    </lineage>
</organism>
<dbReference type="Proteomes" id="UP001597045">
    <property type="component" value="Unassembled WGS sequence"/>
</dbReference>
<evidence type="ECO:0000313" key="1">
    <source>
        <dbReference type="EMBL" id="MFD1044539.1"/>
    </source>
</evidence>
<dbReference type="Gene3D" id="1.25.40.10">
    <property type="entry name" value="Tetratricopeptide repeat domain"/>
    <property type="match status" value="1"/>
</dbReference>
<gene>
    <name evidence="1" type="ORF">ACFQ1S_02495</name>
</gene>
<dbReference type="EMBL" id="JBHTIS010000071">
    <property type="protein sequence ID" value="MFD1044539.1"/>
    <property type="molecule type" value="Genomic_DNA"/>
</dbReference>
<keyword evidence="2" id="KW-1185">Reference proteome</keyword>
<dbReference type="InterPro" id="IPR011990">
    <property type="entry name" value="TPR-like_helical_dom_sf"/>
</dbReference>
<accession>A0ABW3M4L2</accession>
<evidence type="ECO:0000313" key="2">
    <source>
        <dbReference type="Proteomes" id="UP001597045"/>
    </source>
</evidence>
<name>A0ABW3M4L2_9PSEU</name>
<protein>
    <submittedName>
        <fullName evidence="1">Uncharacterized protein</fullName>
    </submittedName>
</protein>
<reference evidence="2" key="1">
    <citation type="journal article" date="2019" name="Int. J. Syst. Evol. Microbiol.">
        <title>The Global Catalogue of Microorganisms (GCM) 10K type strain sequencing project: providing services to taxonomists for standard genome sequencing and annotation.</title>
        <authorList>
            <consortium name="The Broad Institute Genomics Platform"/>
            <consortium name="The Broad Institute Genome Sequencing Center for Infectious Disease"/>
            <person name="Wu L."/>
            <person name="Ma J."/>
        </authorList>
    </citation>
    <scope>NUCLEOTIDE SEQUENCE [LARGE SCALE GENOMIC DNA]</scope>
    <source>
        <strain evidence="2">JCM 31486</strain>
    </source>
</reference>